<dbReference type="InterPro" id="IPR036328">
    <property type="entry name" value="MliC_sf"/>
</dbReference>
<keyword evidence="3" id="KW-0564">Palmitate</keyword>
<dbReference type="SUPFAM" id="SSF141488">
    <property type="entry name" value="YdhA-like"/>
    <property type="match status" value="1"/>
</dbReference>
<keyword evidence="2" id="KW-0472">Membrane</keyword>
<evidence type="ECO:0000313" key="7">
    <source>
        <dbReference type="Proteomes" id="UP001596457"/>
    </source>
</evidence>
<dbReference type="Proteomes" id="UP001596457">
    <property type="component" value="Unassembled WGS sequence"/>
</dbReference>
<dbReference type="RefSeq" id="WP_382202008.1">
    <property type="nucleotide sequence ID" value="NZ_JBHTBZ010000043.1"/>
</dbReference>
<proteinExistence type="predicted"/>
<sequence length="118" mass="12585">MALTLAGCASGLPAPTVHQFEVDGWSGQTRNYRCTDGTRLAVAYLNPPQGVAMAVITLAGTQAVLRNLPAASGARYVDVDEQRGLRWHSKGDEGFLALLPPDHTATEQMLHTGCRAQP</sequence>
<gene>
    <name evidence="6" type="ORF">ACFQU0_14550</name>
</gene>
<evidence type="ECO:0000256" key="4">
    <source>
        <dbReference type="ARBA" id="ARBA00023288"/>
    </source>
</evidence>
<feature type="domain" description="C-type lysozyme inhibitor" evidence="5">
    <location>
        <begin position="32"/>
        <end position="97"/>
    </location>
</feature>
<name>A0ABW2SDP8_9BURK</name>
<dbReference type="Gene3D" id="2.40.128.200">
    <property type="match status" value="1"/>
</dbReference>
<dbReference type="EMBL" id="JBHTBZ010000043">
    <property type="protein sequence ID" value="MFC7461650.1"/>
    <property type="molecule type" value="Genomic_DNA"/>
</dbReference>
<reference evidence="7" key="1">
    <citation type="journal article" date="2019" name="Int. J. Syst. Evol. Microbiol.">
        <title>The Global Catalogue of Microorganisms (GCM) 10K type strain sequencing project: providing services to taxonomists for standard genome sequencing and annotation.</title>
        <authorList>
            <consortium name="The Broad Institute Genomics Platform"/>
            <consortium name="The Broad Institute Genome Sequencing Center for Infectious Disease"/>
            <person name="Wu L."/>
            <person name="Ma J."/>
        </authorList>
    </citation>
    <scope>NUCLEOTIDE SEQUENCE [LARGE SCALE GENOMIC DNA]</scope>
    <source>
        <strain evidence="7">CCUG 53903</strain>
    </source>
</reference>
<evidence type="ECO:0000259" key="5">
    <source>
        <dbReference type="Pfam" id="PF09864"/>
    </source>
</evidence>
<protein>
    <submittedName>
        <fullName evidence="6">MliC family protein</fullName>
    </submittedName>
</protein>
<comment type="caution">
    <text evidence="6">The sequence shown here is derived from an EMBL/GenBank/DDBJ whole genome shotgun (WGS) entry which is preliminary data.</text>
</comment>
<evidence type="ECO:0000313" key="6">
    <source>
        <dbReference type="EMBL" id="MFC7461650.1"/>
    </source>
</evidence>
<dbReference type="InterPro" id="IPR018660">
    <property type="entry name" value="MliC"/>
</dbReference>
<keyword evidence="7" id="KW-1185">Reference proteome</keyword>
<accession>A0ABW2SDP8</accession>
<keyword evidence="4" id="KW-0449">Lipoprotein</keyword>
<keyword evidence="1" id="KW-0732">Signal</keyword>
<evidence type="ECO:0000256" key="1">
    <source>
        <dbReference type="ARBA" id="ARBA00022729"/>
    </source>
</evidence>
<evidence type="ECO:0000256" key="2">
    <source>
        <dbReference type="ARBA" id="ARBA00023136"/>
    </source>
</evidence>
<dbReference type="Pfam" id="PF09864">
    <property type="entry name" value="MliC"/>
    <property type="match status" value="1"/>
</dbReference>
<organism evidence="6 7">
    <name type="scientific">Hydrogenophaga defluvii</name>
    <dbReference type="NCBI Taxonomy" id="249410"/>
    <lineage>
        <taxon>Bacteria</taxon>
        <taxon>Pseudomonadati</taxon>
        <taxon>Pseudomonadota</taxon>
        <taxon>Betaproteobacteria</taxon>
        <taxon>Burkholderiales</taxon>
        <taxon>Comamonadaceae</taxon>
        <taxon>Hydrogenophaga</taxon>
    </lineage>
</organism>
<evidence type="ECO:0000256" key="3">
    <source>
        <dbReference type="ARBA" id="ARBA00023139"/>
    </source>
</evidence>